<comment type="caution">
    <text evidence="1">The sequence shown here is derived from an EMBL/GenBank/DDBJ whole genome shotgun (WGS) entry which is preliminary data.</text>
</comment>
<reference evidence="2" key="2">
    <citation type="journal article" date="2017" name="J. Anim. Genet.">
        <title>Multiple reference genome sequences of hot pepper reveal the massive evolution of plant disease resistance genes by retroduplication.</title>
        <authorList>
            <person name="Kim S."/>
            <person name="Park J."/>
            <person name="Yeom S.-I."/>
            <person name="Kim Y.-M."/>
            <person name="Seo E."/>
            <person name="Kim K.-T."/>
            <person name="Kim M.-S."/>
            <person name="Lee J.M."/>
            <person name="Cheong K."/>
            <person name="Shin H.-S."/>
            <person name="Kim S.-B."/>
            <person name="Han K."/>
            <person name="Lee J."/>
            <person name="Park M."/>
            <person name="Lee H.-A."/>
            <person name="Lee H.-Y."/>
            <person name="Lee Y."/>
            <person name="Oh S."/>
            <person name="Lee J.H."/>
            <person name="Choi E."/>
            <person name="Choi E."/>
            <person name="Lee S.E."/>
            <person name="Jeon J."/>
            <person name="Kim H."/>
            <person name="Choi G."/>
            <person name="Song H."/>
            <person name="Lee J."/>
            <person name="Lee S.-C."/>
            <person name="Kwon J.-K."/>
            <person name="Lee H.-Y."/>
            <person name="Koo N."/>
            <person name="Hong Y."/>
            <person name="Kim R.W."/>
            <person name="Kang W.-H."/>
            <person name="Huh J.H."/>
            <person name="Kang B.-C."/>
            <person name="Yang T.-J."/>
            <person name="Lee Y.-H."/>
            <person name="Bennetzen J.L."/>
            <person name="Choi D."/>
        </authorList>
    </citation>
    <scope>NUCLEOTIDE SEQUENCE [LARGE SCALE GENOMIC DNA]</scope>
    <source>
        <strain evidence="2">cv. PBC81</strain>
    </source>
</reference>
<organism evidence="1 2">
    <name type="scientific">Capsicum baccatum</name>
    <name type="common">Peruvian pepper</name>
    <dbReference type="NCBI Taxonomy" id="33114"/>
    <lineage>
        <taxon>Eukaryota</taxon>
        <taxon>Viridiplantae</taxon>
        <taxon>Streptophyta</taxon>
        <taxon>Embryophyta</taxon>
        <taxon>Tracheophyta</taxon>
        <taxon>Spermatophyta</taxon>
        <taxon>Magnoliopsida</taxon>
        <taxon>eudicotyledons</taxon>
        <taxon>Gunneridae</taxon>
        <taxon>Pentapetalae</taxon>
        <taxon>asterids</taxon>
        <taxon>lamiids</taxon>
        <taxon>Solanales</taxon>
        <taxon>Solanaceae</taxon>
        <taxon>Solanoideae</taxon>
        <taxon>Capsiceae</taxon>
        <taxon>Capsicum</taxon>
    </lineage>
</organism>
<dbReference type="AlphaFoldDB" id="A0A2G2WJ35"/>
<proteinExistence type="predicted"/>
<name>A0A2G2WJ35_CAPBA</name>
<dbReference type="STRING" id="33114.A0A2G2WJ35"/>
<evidence type="ECO:0000313" key="1">
    <source>
        <dbReference type="EMBL" id="PHT45160.1"/>
    </source>
</evidence>
<gene>
    <name evidence="1" type="ORF">CQW23_14318</name>
</gene>
<evidence type="ECO:0000313" key="2">
    <source>
        <dbReference type="Proteomes" id="UP000224567"/>
    </source>
</evidence>
<keyword evidence="2" id="KW-1185">Reference proteome</keyword>
<dbReference type="OrthoDB" id="1698776at2759"/>
<dbReference type="EMBL" id="MLFT02000006">
    <property type="protein sequence ID" value="PHT45160.1"/>
    <property type="molecule type" value="Genomic_DNA"/>
</dbReference>
<protein>
    <submittedName>
        <fullName evidence="1">Uncharacterized protein</fullName>
    </submittedName>
</protein>
<accession>A0A2G2WJ35</accession>
<reference evidence="1 2" key="1">
    <citation type="journal article" date="2017" name="Genome Biol.">
        <title>New reference genome sequences of hot pepper reveal the massive evolution of plant disease-resistance genes by retroduplication.</title>
        <authorList>
            <person name="Kim S."/>
            <person name="Park J."/>
            <person name="Yeom S.I."/>
            <person name="Kim Y.M."/>
            <person name="Seo E."/>
            <person name="Kim K.T."/>
            <person name="Kim M.S."/>
            <person name="Lee J.M."/>
            <person name="Cheong K."/>
            <person name="Shin H.S."/>
            <person name="Kim S.B."/>
            <person name="Han K."/>
            <person name="Lee J."/>
            <person name="Park M."/>
            <person name="Lee H.A."/>
            <person name="Lee H.Y."/>
            <person name="Lee Y."/>
            <person name="Oh S."/>
            <person name="Lee J.H."/>
            <person name="Choi E."/>
            <person name="Choi E."/>
            <person name="Lee S.E."/>
            <person name="Jeon J."/>
            <person name="Kim H."/>
            <person name="Choi G."/>
            <person name="Song H."/>
            <person name="Lee J."/>
            <person name="Lee S.C."/>
            <person name="Kwon J.K."/>
            <person name="Lee H.Y."/>
            <person name="Koo N."/>
            <person name="Hong Y."/>
            <person name="Kim R.W."/>
            <person name="Kang W.H."/>
            <person name="Huh J.H."/>
            <person name="Kang B.C."/>
            <person name="Yang T.J."/>
            <person name="Lee Y.H."/>
            <person name="Bennetzen J.L."/>
            <person name="Choi D."/>
        </authorList>
    </citation>
    <scope>NUCLEOTIDE SEQUENCE [LARGE SCALE GENOMIC DNA]</scope>
    <source>
        <strain evidence="2">cv. PBC81</strain>
    </source>
</reference>
<dbReference type="Proteomes" id="UP000224567">
    <property type="component" value="Unassembled WGS sequence"/>
</dbReference>
<sequence length="91" mass="9809">MNGDMQSTEAVGCKNTSIGEYSAFERSPRMSGGARSANEYVDLSNANIGKNLMPQKPKGSFARIKLGKVLVAATLNGWNLNILRFVDVMIG</sequence>